<dbReference type="AlphaFoldDB" id="A0AAD7H9A2"/>
<gene>
    <name evidence="6" type="ORF">B0H16DRAFT_1477336</name>
</gene>
<sequence length="404" mass="44580">MGHAEKMFWSGIGWLQSTIQSGARSSFATSYLGPEFIDRPNLHVLLHMQVSKLVNPAHLDRKVHFEGMQFMQGEESHLYLNTVAYKKIGGALFTANTTKEIVLSTGTVGTLMILMYSGIGDEAIWANLGIATLLNLPSVGHNATDQPLFAASCVCPMEQTGGPAGSTGNFIIRVIWNCESPGPLAGQDSLQSSRLLVTLSRGAEGMLSLVSHDSPETKVKYAVCASGHLVKFEVEECPDLEKRNYPKISGQEFLVPDSSRESCWLPEPLNVCPPRPSLGEQPESQQTLYSIHESLERCCLLEAVCGEDGGRREYNSLMCKLTFREEGPGLLAGVSLLVWPGNSRGRVDNSPMHRLCPSHQREESKLLCTATLLAMHRSDTGSEQSRLWMYSRMCKKELHPKNNW</sequence>
<dbReference type="Gene3D" id="3.30.560.10">
    <property type="entry name" value="Glucose Oxidase, domain 3"/>
    <property type="match status" value="1"/>
</dbReference>
<dbReference type="SUPFAM" id="SSF51905">
    <property type="entry name" value="FAD/NAD(P)-binding domain"/>
    <property type="match status" value="1"/>
</dbReference>
<evidence type="ECO:0000313" key="7">
    <source>
        <dbReference type="Proteomes" id="UP001215598"/>
    </source>
</evidence>
<evidence type="ECO:0000256" key="1">
    <source>
        <dbReference type="ARBA" id="ARBA00001974"/>
    </source>
</evidence>
<comment type="cofactor">
    <cofactor evidence="1">
        <name>FAD</name>
        <dbReference type="ChEBI" id="CHEBI:57692"/>
    </cofactor>
</comment>
<reference evidence="6" key="1">
    <citation type="submission" date="2023-03" db="EMBL/GenBank/DDBJ databases">
        <title>Massive genome expansion in bonnet fungi (Mycena s.s.) driven by repeated elements and novel gene families across ecological guilds.</title>
        <authorList>
            <consortium name="Lawrence Berkeley National Laboratory"/>
            <person name="Harder C.B."/>
            <person name="Miyauchi S."/>
            <person name="Viragh M."/>
            <person name="Kuo A."/>
            <person name="Thoen E."/>
            <person name="Andreopoulos B."/>
            <person name="Lu D."/>
            <person name="Skrede I."/>
            <person name="Drula E."/>
            <person name="Henrissat B."/>
            <person name="Morin E."/>
            <person name="Kohler A."/>
            <person name="Barry K."/>
            <person name="LaButti K."/>
            <person name="Morin E."/>
            <person name="Salamov A."/>
            <person name="Lipzen A."/>
            <person name="Mereny Z."/>
            <person name="Hegedus B."/>
            <person name="Baldrian P."/>
            <person name="Stursova M."/>
            <person name="Weitz H."/>
            <person name="Taylor A."/>
            <person name="Grigoriev I.V."/>
            <person name="Nagy L.G."/>
            <person name="Martin F."/>
            <person name="Kauserud H."/>
        </authorList>
    </citation>
    <scope>NUCLEOTIDE SEQUENCE</scope>
    <source>
        <strain evidence="6">CBHHK182m</strain>
    </source>
</reference>
<dbReference type="Gene3D" id="3.50.50.60">
    <property type="entry name" value="FAD/NAD(P)-binding domain"/>
    <property type="match status" value="1"/>
</dbReference>
<keyword evidence="7" id="KW-1185">Reference proteome</keyword>
<accession>A0AAD7H9A2</accession>
<dbReference type="PANTHER" id="PTHR11552:SF147">
    <property type="entry name" value="CHOLINE DEHYDROGENASE, MITOCHONDRIAL"/>
    <property type="match status" value="1"/>
</dbReference>
<dbReference type="InterPro" id="IPR036188">
    <property type="entry name" value="FAD/NAD-bd_sf"/>
</dbReference>
<keyword evidence="4" id="KW-0274">FAD</keyword>
<evidence type="ECO:0000256" key="2">
    <source>
        <dbReference type="ARBA" id="ARBA00010790"/>
    </source>
</evidence>
<proteinExistence type="inferred from homology"/>
<comment type="similarity">
    <text evidence="2">Belongs to the GMC oxidoreductase family.</text>
</comment>
<comment type="caution">
    <text evidence="6">The sequence shown here is derived from an EMBL/GenBank/DDBJ whole genome shotgun (WGS) entry which is preliminary data.</text>
</comment>
<dbReference type="InterPro" id="IPR000172">
    <property type="entry name" value="GMC_OxRdtase_N"/>
</dbReference>
<evidence type="ECO:0000256" key="3">
    <source>
        <dbReference type="ARBA" id="ARBA00022630"/>
    </source>
</evidence>
<evidence type="ECO:0000313" key="6">
    <source>
        <dbReference type="EMBL" id="KAJ7715554.1"/>
    </source>
</evidence>
<keyword evidence="3" id="KW-0285">Flavoprotein</keyword>
<dbReference type="EMBL" id="JARKIB010000306">
    <property type="protein sequence ID" value="KAJ7715554.1"/>
    <property type="molecule type" value="Genomic_DNA"/>
</dbReference>
<protein>
    <recommendedName>
        <fullName evidence="5">Glucose-methanol-choline oxidoreductase N-terminal domain-containing protein</fullName>
    </recommendedName>
</protein>
<dbReference type="GO" id="GO:0050660">
    <property type="term" value="F:flavin adenine dinucleotide binding"/>
    <property type="evidence" value="ECO:0007669"/>
    <property type="project" value="InterPro"/>
</dbReference>
<dbReference type="InterPro" id="IPR012132">
    <property type="entry name" value="GMC_OxRdtase"/>
</dbReference>
<dbReference type="Pfam" id="PF00732">
    <property type="entry name" value="GMC_oxred_N"/>
    <property type="match status" value="1"/>
</dbReference>
<dbReference type="GO" id="GO:0016614">
    <property type="term" value="F:oxidoreductase activity, acting on CH-OH group of donors"/>
    <property type="evidence" value="ECO:0007669"/>
    <property type="project" value="InterPro"/>
</dbReference>
<organism evidence="6 7">
    <name type="scientific">Mycena metata</name>
    <dbReference type="NCBI Taxonomy" id="1033252"/>
    <lineage>
        <taxon>Eukaryota</taxon>
        <taxon>Fungi</taxon>
        <taxon>Dikarya</taxon>
        <taxon>Basidiomycota</taxon>
        <taxon>Agaricomycotina</taxon>
        <taxon>Agaricomycetes</taxon>
        <taxon>Agaricomycetidae</taxon>
        <taxon>Agaricales</taxon>
        <taxon>Marasmiineae</taxon>
        <taxon>Mycenaceae</taxon>
        <taxon>Mycena</taxon>
    </lineage>
</organism>
<evidence type="ECO:0000259" key="5">
    <source>
        <dbReference type="Pfam" id="PF00732"/>
    </source>
</evidence>
<name>A0AAD7H9A2_9AGAR</name>
<feature type="domain" description="Glucose-methanol-choline oxidoreductase N-terminal" evidence="5">
    <location>
        <begin position="11"/>
        <end position="147"/>
    </location>
</feature>
<dbReference type="Proteomes" id="UP001215598">
    <property type="component" value="Unassembled WGS sequence"/>
</dbReference>
<evidence type="ECO:0000256" key="4">
    <source>
        <dbReference type="ARBA" id="ARBA00022827"/>
    </source>
</evidence>
<dbReference type="PANTHER" id="PTHR11552">
    <property type="entry name" value="GLUCOSE-METHANOL-CHOLINE GMC OXIDOREDUCTASE"/>
    <property type="match status" value="1"/>
</dbReference>